<proteinExistence type="predicted"/>
<evidence type="ECO:0000313" key="1">
    <source>
        <dbReference type="EMBL" id="SVC35958.1"/>
    </source>
</evidence>
<reference evidence="1" key="1">
    <citation type="submission" date="2018-05" db="EMBL/GenBank/DDBJ databases">
        <authorList>
            <person name="Lanie J.A."/>
            <person name="Ng W.-L."/>
            <person name="Kazmierczak K.M."/>
            <person name="Andrzejewski T.M."/>
            <person name="Davidsen T.M."/>
            <person name="Wayne K.J."/>
            <person name="Tettelin H."/>
            <person name="Glass J.I."/>
            <person name="Rusch D."/>
            <person name="Podicherti R."/>
            <person name="Tsui H.-C.T."/>
            <person name="Winkler M.E."/>
        </authorList>
    </citation>
    <scope>NUCLEOTIDE SEQUENCE</scope>
</reference>
<organism evidence="1">
    <name type="scientific">marine metagenome</name>
    <dbReference type="NCBI Taxonomy" id="408172"/>
    <lineage>
        <taxon>unclassified sequences</taxon>
        <taxon>metagenomes</taxon>
        <taxon>ecological metagenomes</taxon>
    </lineage>
</organism>
<dbReference type="EMBL" id="UINC01086994">
    <property type="protein sequence ID" value="SVC35958.1"/>
    <property type="molecule type" value="Genomic_DNA"/>
</dbReference>
<name>A0A382LGP4_9ZZZZ</name>
<accession>A0A382LGP4</accession>
<protein>
    <submittedName>
        <fullName evidence="1">Uncharacterized protein</fullName>
    </submittedName>
</protein>
<feature type="non-terminal residue" evidence="1">
    <location>
        <position position="39"/>
    </location>
</feature>
<gene>
    <name evidence="1" type="ORF">METZ01_LOCUS288812</name>
</gene>
<dbReference type="AlphaFoldDB" id="A0A382LGP4"/>
<sequence length="39" mass="4555">MAIEKPIYLCIDFVHLLTIEPTVSATCYRVNLIRYSRIV</sequence>